<evidence type="ECO:0000256" key="6">
    <source>
        <dbReference type="ARBA" id="ARBA00023263"/>
    </source>
</evidence>
<keyword evidence="4" id="KW-0479">Metal-binding</keyword>
<evidence type="ECO:0000313" key="10">
    <source>
        <dbReference type="EMBL" id="NML42976.1"/>
    </source>
</evidence>
<sequence>MKFADLSLLARLRGAFRLACGLLALACAPVFAGVTDISTAPLFTSSNVSVKPNIMFILDDSGSMAWNYLPDDAGNFSGGGNGQYGFMSSQCNGVAYDPTVTYSVPVSSTGTSVTSGDTSILAPNSSYNRSNSYGVTTSLSSTSTWPTGTTGTAANFTVKGNNISNFNVGDVITVYGTSTQFFIGTVTSRNTSSNTLSGTASYTIGTSLSSGTIAEGSPNTYFTYDTTVGTQTKLGYTYTSSGVITTTDFYKECASTIGTTPGSNVFKRVYVLPTSTEAQNYANWYQYYNTRIQMMQTAMTLAFKGVDNRYRVGYSTISTYSAAEGTNFLSVRDFDATQKGKFYTALNAATPNSSTPLRGALAKAGQYFATKAYQQASTDDPMLYSCQRNFTILSTDGYWNTGWERTSAPKYGPYQMDNSTNVGQQDGGATLRPMFDGGSVTATTTETWTITAVTVTKSAQPTTTTTSVNKSTNTQTPTKGYEQYLYSLVPTVTTTSVVRPANTSPYTVTVTVPSTAGMGPVGTTLTLVITQTAGTTVNGYSGTVTATVTSGTTFTYPSTTGSRPSSPSSGMTLQVRTTGAASCSVGQGVASKQRQTQDTYLTTVVNSSTTTMTVSSVATTTTTTTTTPYTRILKVVNGVTVSDTTTAGSQSSVTATSTSTTNSTPTVTPSSNTTTSTGTTTWINSGSAAFSGSCVSTAPANTTPAALATTTTSTVSTVTGPTTTGPTTATGTLTITFGPSTTNTESTHSSNTGQSTSGGSLDTLADVAMYYYMSDLRTTALGNCTGGARADGTKGDVCTNNVPGNVSDASHSYGDSASWQHMTTFTLGLGASGLLRYDPSYLTQLSGDFFDITNGAKNWPTPQNTSNGGGPENIDDLWHAAVNGRGQYFSAGNPTALANSLNSALDSIKAITGAASAASTSSLQPVQGDNDIYVAQFTTQKWVGDVLSFKIDPVTGLISQNPTWSAKTQLDTMTPTGRTIYYSSPGNSKALRAFTYANLKADSYNSYFDNFCSKTGANAGATPQQCPSLTTAQQSTANTGTNLVGYLRGDQTLGTYYRQRDNLLGDIINASPLFVGKPGFKYTENAYQSYVSANATRTAVVLAAANDGMLHALDRTSGNELWAFVPTAVLPNLYKLADTSYSNFHTYFVDGSPQIGDIYADDGDGNGPHWKTIVVGGLNDGGRSYYALEMTDPAHPKLLWEFTDNNLGLTYGNPVITKRTDGTWVVVFGSGYNNVSPGDGNGRMFVVNANTGALITQIQTFSSGSTPAGSTSTPSGLAHINPWIDSETVNTAKRFYGGDLLGNLWRFDLDNQVQPNGAALRLAQLTGPTGTAQPITVKPALAEVNYNGSKYPVAYVATGKYLGTTDLTDSSVQSVYAIKDPLTNTALGVVRSRSDFVTQTITASGTARTSTSNPVDWGAKQGWYADLPAGERVSVNPQLALTTLFVGSNLPSSDACTVGGQSFLYQFDIGTGTSVANYVGNVMIQGLTLVQLTTGAAAGSVVTIITRSDGTLQSVVGSPSTATNSLRRTSWRELVE</sequence>
<dbReference type="EMBL" id="JABBFX010000001">
    <property type="protein sequence ID" value="NML42976.1"/>
    <property type="molecule type" value="Genomic_DNA"/>
</dbReference>
<dbReference type="Pfam" id="PF05567">
    <property type="entry name" value="T4P_PilY1"/>
    <property type="match status" value="1"/>
</dbReference>
<dbReference type="SUPFAM" id="SSF50998">
    <property type="entry name" value="Quinoprotein alcohol dehydrogenase-like"/>
    <property type="match status" value="1"/>
</dbReference>
<gene>
    <name evidence="10" type="ORF">HHL11_04380</name>
</gene>
<organism evidence="10 11">
    <name type="scientific">Ramlibacter agri</name>
    <dbReference type="NCBI Taxonomy" id="2728837"/>
    <lineage>
        <taxon>Bacteria</taxon>
        <taxon>Pseudomonadati</taxon>
        <taxon>Pseudomonadota</taxon>
        <taxon>Betaproteobacteria</taxon>
        <taxon>Burkholderiales</taxon>
        <taxon>Comamonadaceae</taxon>
        <taxon>Ramlibacter</taxon>
    </lineage>
</organism>
<protein>
    <recommendedName>
        <fullName evidence="9">PilY1 beta-propeller domain-containing protein</fullName>
    </recommendedName>
</protein>
<dbReference type="Proteomes" id="UP000541185">
    <property type="component" value="Unassembled WGS sequence"/>
</dbReference>
<comment type="similarity">
    <text evidence="2">Belongs to the PilY1 family.</text>
</comment>
<dbReference type="GO" id="GO:0009289">
    <property type="term" value="C:pilus"/>
    <property type="evidence" value="ECO:0007669"/>
    <property type="project" value="UniProtKB-SubCell"/>
</dbReference>
<feature type="signal peptide" evidence="8">
    <location>
        <begin position="1"/>
        <end position="32"/>
    </location>
</feature>
<evidence type="ECO:0000313" key="11">
    <source>
        <dbReference type="Proteomes" id="UP000541185"/>
    </source>
</evidence>
<keyword evidence="8" id="KW-0732">Signal</keyword>
<reference evidence="10 11" key="1">
    <citation type="submission" date="2020-04" db="EMBL/GenBank/DDBJ databases">
        <title>Ramlibacter sp. G-1-2-2 isolated from soil.</title>
        <authorList>
            <person name="Dahal R.H."/>
        </authorList>
    </citation>
    <scope>NUCLEOTIDE SEQUENCE [LARGE SCALE GENOMIC DNA]</scope>
    <source>
        <strain evidence="10 11">G-1-2-2</strain>
    </source>
</reference>
<dbReference type="InterPro" id="IPR011047">
    <property type="entry name" value="Quinoprotein_ADH-like_sf"/>
</dbReference>
<accession>A0A848GWF1</accession>
<keyword evidence="3" id="KW-1029">Fimbrium biogenesis</keyword>
<evidence type="ECO:0000256" key="4">
    <source>
        <dbReference type="ARBA" id="ARBA00022723"/>
    </source>
</evidence>
<feature type="region of interest" description="Disordered" evidence="7">
    <location>
        <begin position="644"/>
        <end position="678"/>
    </location>
</feature>
<evidence type="ECO:0000256" key="3">
    <source>
        <dbReference type="ARBA" id="ARBA00022558"/>
    </source>
</evidence>
<name>A0A848GWF1_9BURK</name>
<keyword evidence="6" id="KW-0281">Fimbrium</keyword>
<comment type="subcellular location">
    <subcellularLocation>
        <location evidence="1">Fimbrium</location>
    </subcellularLocation>
</comment>
<proteinExistence type="inferred from homology"/>
<feature type="region of interest" description="Disordered" evidence="7">
    <location>
        <begin position="739"/>
        <end position="759"/>
    </location>
</feature>
<evidence type="ECO:0000256" key="7">
    <source>
        <dbReference type="SAM" id="MobiDB-lite"/>
    </source>
</evidence>
<evidence type="ECO:0000256" key="5">
    <source>
        <dbReference type="ARBA" id="ARBA00022837"/>
    </source>
</evidence>
<feature type="domain" description="PilY1 beta-propeller" evidence="9">
    <location>
        <begin position="1064"/>
        <end position="1388"/>
    </location>
</feature>
<evidence type="ECO:0000256" key="1">
    <source>
        <dbReference type="ARBA" id="ARBA00004561"/>
    </source>
</evidence>
<evidence type="ECO:0000259" key="9">
    <source>
        <dbReference type="Pfam" id="PF05567"/>
    </source>
</evidence>
<keyword evidence="5" id="KW-0106">Calcium</keyword>
<evidence type="ECO:0000256" key="2">
    <source>
        <dbReference type="ARBA" id="ARBA00008387"/>
    </source>
</evidence>
<dbReference type="InterPro" id="IPR036465">
    <property type="entry name" value="vWFA_dom_sf"/>
</dbReference>
<dbReference type="InterPro" id="IPR008707">
    <property type="entry name" value="B-propeller_PilY1"/>
</dbReference>
<dbReference type="RefSeq" id="WP_169417218.1">
    <property type="nucleotide sequence ID" value="NZ_JABBFX010000001.1"/>
</dbReference>
<comment type="caution">
    <text evidence="10">The sequence shown here is derived from an EMBL/GenBank/DDBJ whole genome shotgun (WGS) entry which is preliminary data.</text>
</comment>
<evidence type="ECO:0000256" key="8">
    <source>
        <dbReference type="SAM" id="SignalP"/>
    </source>
</evidence>
<feature type="chain" id="PRO_5032621611" description="PilY1 beta-propeller domain-containing protein" evidence="8">
    <location>
        <begin position="33"/>
        <end position="1536"/>
    </location>
</feature>
<keyword evidence="11" id="KW-1185">Reference proteome</keyword>
<dbReference type="GO" id="GO:0046872">
    <property type="term" value="F:metal ion binding"/>
    <property type="evidence" value="ECO:0007669"/>
    <property type="project" value="UniProtKB-KW"/>
</dbReference>
<dbReference type="Gene3D" id="3.40.50.410">
    <property type="entry name" value="von Willebrand factor, type A domain"/>
    <property type="match status" value="1"/>
</dbReference>